<feature type="binding site" evidence="6">
    <location>
        <position position="222"/>
    </location>
    <ligand>
        <name>substrate</name>
    </ligand>
</feature>
<feature type="region of interest" description="RNA binding; important for wobble base 34 recognition" evidence="6">
    <location>
        <begin position="304"/>
        <end position="308"/>
    </location>
</feature>
<dbReference type="UniPathway" id="UPA00392"/>
<dbReference type="GO" id="GO:0008616">
    <property type="term" value="P:tRNA queuosine(34) biosynthetic process"/>
    <property type="evidence" value="ECO:0007669"/>
    <property type="project" value="UniProtKB-UniRule"/>
</dbReference>
<evidence type="ECO:0000256" key="2">
    <source>
        <dbReference type="ARBA" id="ARBA00022679"/>
    </source>
</evidence>
<feature type="binding site" evidence="6">
    <location>
        <position position="337"/>
    </location>
    <ligand>
        <name>Zn(2+)</name>
        <dbReference type="ChEBI" id="CHEBI:29105"/>
    </ligand>
</feature>
<dbReference type="GO" id="GO:0046872">
    <property type="term" value="F:metal ion binding"/>
    <property type="evidence" value="ECO:0007669"/>
    <property type="project" value="UniProtKB-KW"/>
</dbReference>
<feature type="binding site" evidence="6">
    <location>
        <position position="180"/>
    </location>
    <ligand>
        <name>substrate</name>
    </ligand>
</feature>
<evidence type="ECO:0000259" key="7">
    <source>
        <dbReference type="Pfam" id="PF01702"/>
    </source>
</evidence>
<evidence type="ECO:0000313" key="9">
    <source>
        <dbReference type="Proteomes" id="UP000318834"/>
    </source>
</evidence>
<dbReference type="InterPro" id="IPR002616">
    <property type="entry name" value="tRNA_ribo_trans-like"/>
</dbReference>
<evidence type="ECO:0000256" key="5">
    <source>
        <dbReference type="ARBA" id="ARBA00050112"/>
    </source>
</evidence>
<keyword evidence="6" id="KW-0479">Metal-binding</keyword>
<dbReference type="SUPFAM" id="SSF51713">
    <property type="entry name" value="tRNA-guanine transglycosylase"/>
    <property type="match status" value="1"/>
</dbReference>
<feature type="binding site" evidence="6">
    <location>
        <position position="368"/>
    </location>
    <ligand>
        <name>Zn(2+)</name>
        <dbReference type="ChEBI" id="CHEBI:29105"/>
    </ligand>
</feature>
<feature type="binding site" evidence="6">
    <location>
        <position position="249"/>
    </location>
    <ligand>
        <name>substrate</name>
    </ligand>
</feature>
<dbReference type="Gene3D" id="3.20.20.105">
    <property type="entry name" value="Queuine tRNA-ribosyltransferase-like"/>
    <property type="match status" value="1"/>
</dbReference>
<keyword evidence="2 6" id="KW-0808">Transferase</keyword>
<dbReference type="NCBIfam" id="TIGR00430">
    <property type="entry name" value="Q_tRNA_tgt"/>
    <property type="match status" value="1"/>
</dbReference>
<comment type="caution">
    <text evidence="8">The sequence shown here is derived from an EMBL/GenBank/DDBJ whole genome shotgun (WGS) entry which is preliminary data.</text>
</comment>
<gene>
    <name evidence="6 8" type="primary">tgt</name>
    <name evidence="8" type="ORF">E6H05_06550</name>
</gene>
<dbReference type="PANTHER" id="PTHR46499:SF1">
    <property type="entry name" value="QUEUINE TRNA-RIBOSYLTRANSFERASE"/>
    <property type="match status" value="1"/>
</dbReference>
<dbReference type="NCBIfam" id="TIGR00449">
    <property type="entry name" value="tgt_general"/>
    <property type="match status" value="1"/>
</dbReference>
<feature type="binding site" evidence="6">
    <location>
        <begin position="126"/>
        <end position="130"/>
    </location>
    <ligand>
        <name>substrate</name>
    </ligand>
</feature>
<comment type="cofactor">
    <cofactor evidence="6">
        <name>Zn(2+)</name>
        <dbReference type="ChEBI" id="CHEBI:29105"/>
    </cofactor>
    <text evidence="6">Binds 1 zinc ion per subunit.</text>
</comment>
<name>A0A537IVC5_9BACT</name>
<sequence>MKIPPLLSTNWGFCEGVRWFSGDSSRACYTHRGVNGFRFELLSGEAIGPRLGRLHTPRGIVRTPAFMPVGTQATVKGLTSEEVQQIGAEMILANTFHLYLRPGADVIERAGGLHRFMRWEGPILTDSGGFQIFSLARLRRLTDEGVTFRSPLDGAEHLFTPERVLEIQRQLGSDLVMPLDVCLGYPADDEKAKEALRLTLQWARRSRAHAAGDGQMLFGIVQGGFSPALRREAVARTVEMAFDGYAIGGLSVGEPREATAQLVEQTCAGLPADHPRYLMGVGAPPDLLDAVSLGVDLFDCVLPTRVARTGTIFTRRGRVNVRNAAFREDAGPPDEGCRCAVCIRYTRSYLRHLFNADEMLGPRLATYHNLSFLAQLMEDTRTAIAGNRFDAWRREVLGAYVTPW</sequence>
<dbReference type="InterPro" id="IPR004803">
    <property type="entry name" value="TGT"/>
</dbReference>
<dbReference type="FunFam" id="3.20.20.105:FF:000001">
    <property type="entry name" value="Queuine tRNA-ribosyltransferase"/>
    <property type="match status" value="1"/>
</dbReference>
<comment type="similarity">
    <text evidence="6">Belongs to the queuine tRNA-ribosyltransferase family.</text>
</comment>
<feature type="active site" description="Proton acceptor" evidence="6">
    <location>
        <position position="126"/>
    </location>
</feature>
<dbReference type="PANTHER" id="PTHR46499">
    <property type="entry name" value="QUEUINE TRNA-RIBOSYLTRANSFERASE"/>
    <property type="match status" value="1"/>
</dbReference>
<comment type="catalytic activity">
    <reaction evidence="5 6">
        <text>7-aminomethyl-7-carbaguanine + guanosine(34) in tRNA = 7-aminomethyl-7-carbaguanosine(34) in tRNA + guanine</text>
        <dbReference type="Rhea" id="RHEA:24104"/>
        <dbReference type="Rhea" id="RHEA-COMP:10341"/>
        <dbReference type="Rhea" id="RHEA-COMP:10342"/>
        <dbReference type="ChEBI" id="CHEBI:16235"/>
        <dbReference type="ChEBI" id="CHEBI:58703"/>
        <dbReference type="ChEBI" id="CHEBI:74269"/>
        <dbReference type="ChEBI" id="CHEBI:82833"/>
        <dbReference type="EC" id="2.4.2.29"/>
    </reaction>
</comment>
<keyword evidence="6" id="KW-0862">Zinc</keyword>
<keyword evidence="4 6" id="KW-0671">Queuosine biosynthesis</keyword>
<dbReference type="Pfam" id="PF01702">
    <property type="entry name" value="TGT"/>
    <property type="match status" value="1"/>
</dbReference>
<dbReference type="HAMAP" id="MF_00168">
    <property type="entry name" value="Q_tRNA_Tgt"/>
    <property type="match status" value="1"/>
</dbReference>
<keyword evidence="3 6" id="KW-0819">tRNA processing</keyword>
<evidence type="ECO:0000256" key="3">
    <source>
        <dbReference type="ARBA" id="ARBA00022694"/>
    </source>
</evidence>
<dbReference type="GO" id="GO:0008479">
    <property type="term" value="F:tRNA-guanosine(34) queuine transglycosylase activity"/>
    <property type="evidence" value="ECO:0007669"/>
    <property type="project" value="UniProtKB-UniRule"/>
</dbReference>
<evidence type="ECO:0000256" key="6">
    <source>
        <dbReference type="HAMAP-Rule" id="MF_00168"/>
    </source>
</evidence>
<evidence type="ECO:0000313" key="8">
    <source>
        <dbReference type="EMBL" id="TMI75279.1"/>
    </source>
</evidence>
<dbReference type="EMBL" id="VBAP01000044">
    <property type="protein sequence ID" value="TMI75279.1"/>
    <property type="molecule type" value="Genomic_DNA"/>
</dbReference>
<feature type="active site" description="Nucleophile" evidence="6">
    <location>
        <position position="299"/>
    </location>
</feature>
<comment type="subunit">
    <text evidence="6">Homodimer. Within each dimer, one monomer is responsible for RNA recognition and catalysis, while the other monomer binds to the replacement base PreQ1.</text>
</comment>
<reference evidence="8 9" key="1">
    <citation type="journal article" date="2019" name="Nat. Microbiol.">
        <title>Mediterranean grassland soil C-N compound turnover is dependent on rainfall and depth, and is mediated by genomically divergent microorganisms.</title>
        <authorList>
            <person name="Diamond S."/>
            <person name="Andeer P.F."/>
            <person name="Li Z."/>
            <person name="Crits-Christoph A."/>
            <person name="Burstein D."/>
            <person name="Anantharaman K."/>
            <person name="Lane K.R."/>
            <person name="Thomas B.C."/>
            <person name="Pan C."/>
            <person name="Northen T.R."/>
            <person name="Banfield J.F."/>
        </authorList>
    </citation>
    <scope>NUCLEOTIDE SEQUENCE [LARGE SCALE GENOMIC DNA]</scope>
    <source>
        <strain evidence="8">NP_8</strain>
    </source>
</reference>
<feature type="region of interest" description="RNA binding" evidence="6">
    <location>
        <begin position="280"/>
        <end position="286"/>
    </location>
</feature>
<dbReference type="InterPro" id="IPR050076">
    <property type="entry name" value="ArchSynthase1/Queuine_TRR"/>
</dbReference>
<feature type="domain" description="tRNA-guanine(15) transglycosylase-like" evidence="7">
    <location>
        <begin position="49"/>
        <end position="400"/>
    </location>
</feature>
<evidence type="ECO:0000256" key="1">
    <source>
        <dbReference type="ARBA" id="ARBA00022676"/>
    </source>
</evidence>
<dbReference type="InterPro" id="IPR036511">
    <property type="entry name" value="TGT-like_sf"/>
</dbReference>
<comment type="function">
    <text evidence="6">Catalyzes the base-exchange of a guanine (G) residue with the queuine precursor 7-aminomethyl-7-deazaguanine (PreQ1) at position 34 (anticodon wobble position) in tRNAs with GU(N) anticodons (tRNA-Asp, -Asn, -His and -Tyr). Catalysis occurs through a double-displacement mechanism. The nucleophile active site attacks the C1' of nucleotide 34 to detach the guanine base from the RNA, forming a covalent enzyme-RNA intermediate. The proton acceptor active site deprotonates the incoming PreQ1, allowing a nucleophilic attack on the C1' of the ribose to form the product. After dissociation, two additional enzymatic reactions on the tRNA convert PreQ1 to queuine (Q), resulting in the hypermodified nucleoside queuosine (7-(((4,5-cis-dihydroxy-2-cyclopenten-1-yl)amino)methyl)-7-deazaguanosine).</text>
</comment>
<accession>A0A537IVC5</accession>
<dbReference type="AlphaFoldDB" id="A0A537IVC5"/>
<feature type="binding site" evidence="6">
    <location>
        <position position="339"/>
    </location>
    <ligand>
        <name>Zn(2+)</name>
        <dbReference type="ChEBI" id="CHEBI:29105"/>
    </ligand>
</feature>
<feature type="binding site" evidence="6">
    <location>
        <position position="342"/>
    </location>
    <ligand>
        <name>Zn(2+)</name>
        <dbReference type="ChEBI" id="CHEBI:29105"/>
    </ligand>
</feature>
<organism evidence="8 9">
    <name type="scientific">Candidatus Segetimicrobium genomatis</name>
    <dbReference type="NCBI Taxonomy" id="2569760"/>
    <lineage>
        <taxon>Bacteria</taxon>
        <taxon>Bacillati</taxon>
        <taxon>Candidatus Sysuimicrobiota</taxon>
        <taxon>Candidatus Sysuimicrobiia</taxon>
        <taxon>Candidatus Sysuimicrobiales</taxon>
        <taxon>Candidatus Segetimicrobiaceae</taxon>
        <taxon>Candidatus Segetimicrobium</taxon>
    </lineage>
</organism>
<keyword evidence="1 6" id="KW-0328">Glycosyltransferase</keyword>
<proteinExistence type="inferred from homology"/>
<protein>
    <recommendedName>
        <fullName evidence="6">Queuine tRNA-ribosyltransferase</fullName>
        <ecNumber evidence="6">2.4.2.29</ecNumber>
    </recommendedName>
    <alternativeName>
        <fullName evidence="6">Guanine insertion enzyme</fullName>
    </alternativeName>
    <alternativeName>
        <fullName evidence="6">tRNA-guanine transglycosylase</fullName>
    </alternativeName>
</protein>
<dbReference type="GO" id="GO:0005829">
    <property type="term" value="C:cytosol"/>
    <property type="evidence" value="ECO:0007669"/>
    <property type="project" value="TreeGrafter"/>
</dbReference>
<dbReference type="EC" id="2.4.2.29" evidence="6"/>
<comment type="pathway">
    <text evidence="6">tRNA modification; tRNA-queuosine biosynthesis.</text>
</comment>
<evidence type="ECO:0000256" key="4">
    <source>
        <dbReference type="ARBA" id="ARBA00022785"/>
    </source>
</evidence>
<dbReference type="Proteomes" id="UP000318834">
    <property type="component" value="Unassembled WGS sequence"/>
</dbReference>